<dbReference type="FunFam" id="3.40.50.1000:FF:000022">
    <property type="entry name" value="Phosphoglycolate phosphatase"/>
    <property type="match status" value="1"/>
</dbReference>
<dbReference type="SUPFAM" id="SSF56784">
    <property type="entry name" value="HAD-like"/>
    <property type="match status" value="1"/>
</dbReference>
<keyword evidence="2" id="KW-1185">Reference proteome</keyword>
<dbReference type="InterPro" id="IPR041492">
    <property type="entry name" value="HAD_2"/>
</dbReference>
<dbReference type="PANTHER" id="PTHR43434">
    <property type="entry name" value="PHOSPHOGLYCOLATE PHOSPHATASE"/>
    <property type="match status" value="1"/>
</dbReference>
<sequence length="220" mass="24673">MVKQFFSPYKVAMFDLDGTLTDSGRAITSSVEYALSQFGITDQPRQKLETFIGPSLYDSFTREYHMNDEDCNKAVALYRDIYEKERMYDVDIYEGIPELLETLKEKGFTVVLITSKPLVFAEKILTRIGLDKYFDHMVGPTLSDHSSDKKRLIETAISTYNLEKKSCIMIGDTAYDIKGAVDAGIDSIAVTYGYGSTSAMIREGATFVADSAKEILSFLC</sequence>
<organism evidence="1 2">
    <name type="scientific">Butyrivibrio proteoclasticus</name>
    <dbReference type="NCBI Taxonomy" id="43305"/>
    <lineage>
        <taxon>Bacteria</taxon>
        <taxon>Bacillati</taxon>
        <taxon>Bacillota</taxon>
        <taxon>Clostridia</taxon>
        <taxon>Lachnospirales</taxon>
        <taxon>Lachnospiraceae</taxon>
        <taxon>Butyrivibrio</taxon>
    </lineage>
</organism>
<dbReference type="Gene3D" id="3.40.50.1000">
    <property type="entry name" value="HAD superfamily/HAD-like"/>
    <property type="match status" value="1"/>
</dbReference>
<gene>
    <name evidence="1" type="ORF">SAMN04487928_13114</name>
</gene>
<dbReference type="NCBIfam" id="TIGR01488">
    <property type="entry name" value="HAD-SF-IB"/>
    <property type="match status" value="1"/>
</dbReference>
<name>A0A1I5XE68_9FIRM</name>
<dbReference type="EMBL" id="FOXO01000031">
    <property type="protein sequence ID" value="SFQ30248.1"/>
    <property type="molecule type" value="Genomic_DNA"/>
</dbReference>
<dbReference type="Pfam" id="PF13419">
    <property type="entry name" value="HAD_2"/>
    <property type="match status" value="1"/>
</dbReference>
<dbReference type="InterPro" id="IPR036412">
    <property type="entry name" value="HAD-like_sf"/>
</dbReference>
<dbReference type="InterPro" id="IPR050155">
    <property type="entry name" value="HAD-like_hydrolase_sf"/>
</dbReference>
<dbReference type="SFLD" id="SFLDG01135">
    <property type="entry name" value="C1.5.6:_HAD__Beta-PGM__Phospha"/>
    <property type="match status" value="1"/>
</dbReference>
<dbReference type="SFLD" id="SFLDG01129">
    <property type="entry name" value="C1.5:_HAD__Beta-PGM__Phosphata"/>
    <property type="match status" value="1"/>
</dbReference>
<dbReference type="GO" id="GO:0005829">
    <property type="term" value="C:cytosol"/>
    <property type="evidence" value="ECO:0007669"/>
    <property type="project" value="TreeGrafter"/>
</dbReference>
<dbReference type="PANTHER" id="PTHR43434:SF20">
    <property type="entry name" value="5'-NUCLEOTIDASE"/>
    <property type="match status" value="1"/>
</dbReference>
<reference evidence="2" key="1">
    <citation type="submission" date="2016-10" db="EMBL/GenBank/DDBJ databases">
        <authorList>
            <person name="Varghese N."/>
            <person name="Submissions S."/>
        </authorList>
    </citation>
    <scope>NUCLEOTIDE SEQUENCE [LARGE SCALE GENOMIC DNA]</scope>
    <source>
        <strain evidence="2">P18</strain>
    </source>
</reference>
<dbReference type="InterPro" id="IPR023214">
    <property type="entry name" value="HAD_sf"/>
</dbReference>
<proteinExistence type="predicted"/>
<dbReference type="GO" id="GO:0004713">
    <property type="term" value="F:protein tyrosine kinase activity"/>
    <property type="evidence" value="ECO:0007669"/>
    <property type="project" value="TreeGrafter"/>
</dbReference>
<protein>
    <submittedName>
        <fullName evidence="1">Phosphoglycolate phosphatase</fullName>
    </submittedName>
</protein>
<evidence type="ECO:0000313" key="1">
    <source>
        <dbReference type="EMBL" id="SFQ30248.1"/>
    </source>
</evidence>
<dbReference type="SFLD" id="SFLDS00003">
    <property type="entry name" value="Haloacid_Dehalogenase"/>
    <property type="match status" value="1"/>
</dbReference>
<dbReference type="RefSeq" id="WP_177201697.1">
    <property type="nucleotide sequence ID" value="NZ_FOXO01000031.1"/>
</dbReference>
<accession>A0A1I5XE68</accession>
<dbReference type="AlphaFoldDB" id="A0A1I5XE68"/>
<dbReference type="Proteomes" id="UP000182624">
    <property type="component" value="Unassembled WGS sequence"/>
</dbReference>
<evidence type="ECO:0000313" key="2">
    <source>
        <dbReference type="Proteomes" id="UP000182624"/>
    </source>
</evidence>
<dbReference type="Gene3D" id="1.10.150.240">
    <property type="entry name" value="Putative phosphatase, domain 2"/>
    <property type="match status" value="1"/>
</dbReference>
<dbReference type="InterPro" id="IPR023198">
    <property type="entry name" value="PGP-like_dom2"/>
</dbReference>